<reference evidence="1 2" key="1">
    <citation type="submission" date="2015-12" db="EMBL/GenBank/DDBJ databases">
        <title>Genome comparisons provide insights into the role of secondary metabolites in the pathogenic phase of the Photorhabdus life cycle.</title>
        <authorList>
            <person name="Tobias N.J."/>
            <person name="Mishra B."/>
            <person name="Gupta D.K."/>
            <person name="Thines M."/>
            <person name="Stinear T.P."/>
            <person name="Bode H.B."/>
        </authorList>
    </citation>
    <scope>NUCLEOTIDE SEQUENCE [LARGE SCALE GENOMIC DNA]</scope>
    <source>
        <strain evidence="1 2">PB68.1</strain>
    </source>
</reference>
<evidence type="ECO:0000313" key="1">
    <source>
        <dbReference type="EMBL" id="OCQ53512.1"/>
    </source>
</evidence>
<name>A0A1C0U6E6_9GAMM</name>
<proteinExistence type="predicted"/>
<organism evidence="1 2">
    <name type="scientific">Photorhabdus australis subsp. thailandensis</name>
    <dbReference type="NCBI Taxonomy" id="2805096"/>
    <lineage>
        <taxon>Bacteria</taxon>
        <taxon>Pseudomonadati</taxon>
        <taxon>Pseudomonadota</taxon>
        <taxon>Gammaproteobacteria</taxon>
        <taxon>Enterobacterales</taxon>
        <taxon>Morganellaceae</taxon>
        <taxon>Photorhabdus</taxon>
    </lineage>
</organism>
<gene>
    <name evidence="1" type="ORF">Ppb6_01132</name>
</gene>
<accession>A0A1C0U6E6</accession>
<evidence type="ECO:0000313" key="2">
    <source>
        <dbReference type="Proteomes" id="UP000093476"/>
    </source>
</evidence>
<keyword evidence="2" id="KW-1185">Reference proteome</keyword>
<protein>
    <submittedName>
        <fullName evidence="1">WbqC-like protein family protein</fullName>
    </submittedName>
</protein>
<dbReference type="Pfam" id="PF08889">
    <property type="entry name" value="WbqC"/>
    <property type="match status" value="1"/>
</dbReference>
<dbReference type="Proteomes" id="UP000093476">
    <property type="component" value="Unassembled WGS sequence"/>
</dbReference>
<dbReference type="InterPro" id="IPR014985">
    <property type="entry name" value="WbqC"/>
</dbReference>
<comment type="caution">
    <text evidence="1">The sequence shown here is derived from an EMBL/GenBank/DDBJ whole genome shotgun (WGS) entry which is preliminary data.</text>
</comment>
<dbReference type="AlphaFoldDB" id="A0A1C0U6E6"/>
<dbReference type="EMBL" id="LOMY01000036">
    <property type="protein sequence ID" value="OCQ53512.1"/>
    <property type="molecule type" value="Genomic_DNA"/>
</dbReference>
<sequence>MVSLFILKENVIKIRKMRVSIHQPHYLPWLPLIYKIITSEVFVFLDHINYSKNDWVNRNKLKNANGSFLLTIPIKKKSGKMIIKEISIYGDGWREKHLKGFYYNYNSAMYFDDIFPFLEEIYRREWIHVSEINYAMLKWVIGFLKSDVMVIKSSELGLCSIKNDLLIDICKIVGATEYITGKYGYENYLDRQLFEKNDISIRPIEWNCPIYIQCYENKGFIPNLSIFDLLMNYGSNSKSILLQGGRLEYATRRDTDNSG</sequence>
<dbReference type="STRING" id="286156.Ppb6_01132"/>